<evidence type="ECO:0000313" key="2">
    <source>
        <dbReference type="Proteomes" id="UP000004477"/>
    </source>
</evidence>
<evidence type="ECO:0000313" key="1">
    <source>
        <dbReference type="EMBL" id="EFB35078.1"/>
    </source>
</evidence>
<name>D1PDC2_9BACT</name>
<dbReference type="PaxDb" id="537011-PREVCOP_05212"/>
<dbReference type="Proteomes" id="UP000004477">
    <property type="component" value="Unassembled WGS sequence"/>
</dbReference>
<organism evidence="1 2">
    <name type="scientific">Segatella copri DSM 18205</name>
    <dbReference type="NCBI Taxonomy" id="537011"/>
    <lineage>
        <taxon>Bacteria</taxon>
        <taxon>Pseudomonadati</taxon>
        <taxon>Bacteroidota</taxon>
        <taxon>Bacteroidia</taxon>
        <taxon>Bacteroidales</taxon>
        <taxon>Prevotellaceae</taxon>
        <taxon>Segatella</taxon>
    </lineage>
</organism>
<keyword evidence="2" id="KW-1185">Reference proteome</keyword>
<dbReference type="AlphaFoldDB" id="D1PDC2"/>
<gene>
    <name evidence="1" type="ORF">PREVCOP_05212</name>
</gene>
<dbReference type="EMBL" id="ACBX02000016">
    <property type="protein sequence ID" value="EFB35078.1"/>
    <property type="molecule type" value="Genomic_DNA"/>
</dbReference>
<sequence length="39" mass="4533">MKSFIAINLFGMIVTCSCLNALTELQKLRESFWPKKWQG</sequence>
<proteinExistence type="predicted"/>
<comment type="caution">
    <text evidence="1">The sequence shown here is derived from an EMBL/GenBank/DDBJ whole genome shotgun (WGS) entry which is preliminary data.</text>
</comment>
<reference evidence="1" key="1">
    <citation type="submission" date="2009-11" db="EMBL/GenBank/DDBJ databases">
        <authorList>
            <person name="Weinstock G."/>
            <person name="Sodergren E."/>
            <person name="Clifton S."/>
            <person name="Fulton L."/>
            <person name="Fulton B."/>
            <person name="Courtney L."/>
            <person name="Fronick C."/>
            <person name="Harrison M."/>
            <person name="Strong C."/>
            <person name="Farmer C."/>
            <person name="Delahaunty K."/>
            <person name="Markovic C."/>
            <person name="Hall O."/>
            <person name="Minx P."/>
            <person name="Tomlinson C."/>
            <person name="Mitreva M."/>
            <person name="Nelson J."/>
            <person name="Hou S."/>
            <person name="Wollam A."/>
            <person name="Pepin K.H."/>
            <person name="Johnson M."/>
            <person name="Bhonagiri V."/>
            <person name="Nash W.E."/>
            <person name="Warren W."/>
            <person name="Chinwalla A."/>
            <person name="Mardis E.R."/>
            <person name="Wilson R.K."/>
        </authorList>
    </citation>
    <scope>NUCLEOTIDE SEQUENCE [LARGE SCALE GENOMIC DNA]</scope>
    <source>
        <strain evidence="1">DSM 18205</strain>
    </source>
</reference>
<dbReference type="PROSITE" id="PS51257">
    <property type="entry name" value="PROKAR_LIPOPROTEIN"/>
    <property type="match status" value="1"/>
</dbReference>
<protein>
    <submittedName>
        <fullName evidence="1">Uncharacterized protein</fullName>
    </submittedName>
</protein>
<dbReference type="HOGENOM" id="CLU_3314562_0_0_10"/>
<dbReference type="STRING" id="537011.PREVCOP_05212"/>
<accession>D1PDC2</accession>